<dbReference type="InParanoid" id="E4X025"/>
<dbReference type="InterPro" id="IPR003609">
    <property type="entry name" value="Pan_app"/>
</dbReference>
<gene>
    <name evidence="2" type="ORF">GSOID_T00015051001</name>
</gene>
<accession>E4X025</accession>
<evidence type="ECO:0000313" key="2">
    <source>
        <dbReference type="EMBL" id="CBY23123.1"/>
    </source>
</evidence>
<evidence type="ECO:0000259" key="1">
    <source>
        <dbReference type="Pfam" id="PF00024"/>
    </source>
</evidence>
<dbReference type="EMBL" id="FN653020">
    <property type="protein sequence ID" value="CBY23123.1"/>
    <property type="molecule type" value="Genomic_DNA"/>
</dbReference>
<dbReference type="Gene3D" id="3.50.4.10">
    <property type="entry name" value="Hepatocyte Growth Factor"/>
    <property type="match status" value="1"/>
</dbReference>
<keyword evidence="3" id="KW-1185">Reference proteome</keyword>
<protein>
    <recommendedName>
        <fullName evidence="1">Apple domain-containing protein</fullName>
    </recommendedName>
</protein>
<name>E4X025_OIKDI</name>
<sequence>MNEIMSELSNVIRYEERIKINGASVNAKNILEKIKIAHVDCSVGLTDLLEKMIPECANYTIELPRLTLYRALEPGVIKNINGTVAEREQEEFYDEGKPFIDSKTIIPEFDEDFNVMKRDAKVNSLLLVLDEAADAFNPNNNEILTYIGSNPYWNFRNTYIAGSDLVQKFTKSFAECGEACQDFANNECHAFTWKKREPVKGICSLKKAPSDTQPYRKQEVIGVYDSAERSAQSFPTCQGNAYGPDSVYDPKTEKELEITTGCWSRLSKHEFDLNTVPALI</sequence>
<dbReference type="OrthoDB" id="10593295at2759"/>
<dbReference type="Proteomes" id="UP000001307">
    <property type="component" value="Unassembled WGS sequence"/>
</dbReference>
<evidence type="ECO:0000313" key="3">
    <source>
        <dbReference type="Proteomes" id="UP000001307"/>
    </source>
</evidence>
<organism evidence="2">
    <name type="scientific">Oikopleura dioica</name>
    <name type="common">Tunicate</name>
    <dbReference type="NCBI Taxonomy" id="34765"/>
    <lineage>
        <taxon>Eukaryota</taxon>
        <taxon>Metazoa</taxon>
        <taxon>Chordata</taxon>
        <taxon>Tunicata</taxon>
        <taxon>Appendicularia</taxon>
        <taxon>Copelata</taxon>
        <taxon>Oikopleuridae</taxon>
        <taxon>Oikopleura</taxon>
    </lineage>
</organism>
<reference evidence="2" key="1">
    <citation type="journal article" date="2010" name="Science">
        <title>Plasticity of animal genome architecture unmasked by rapid evolution of a pelagic tunicate.</title>
        <authorList>
            <person name="Denoeud F."/>
            <person name="Henriet S."/>
            <person name="Mungpakdee S."/>
            <person name="Aury J.M."/>
            <person name="Da Silva C."/>
            <person name="Brinkmann H."/>
            <person name="Mikhaleva J."/>
            <person name="Olsen L.C."/>
            <person name="Jubin C."/>
            <person name="Canestro C."/>
            <person name="Bouquet J.M."/>
            <person name="Danks G."/>
            <person name="Poulain J."/>
            <person name="Campsteijn C."/>
            <person name="Adamski M."/>
            <person name="Cross I."/>
            <person name="Yadetie F."/>
            <person name="Muffato M."/>
            <person name="Louis A."/>
            <person name="Butcher S."/>
            <person name="Tsagkogeorga G."/>
            <person name="Konrad A."/>
            <person name="Singh S."/>
            <person name="Jensen M.F."/>
            <person name="Cong E.H."/>
            <person name="Eikeseth-Otteraa H."/>
            <person name="Noel B."/>
            <person name="Anthouard V."/>
            <person name="Porcel B.M."/>
            <person name="Kachouri-Lafond R."/>
            <person name="Nishino A."/>
            <person name="Ugolini M."/>
            <person name="Chourrout P."/>
            <person name="Nishida H."/>
            <person name="Aasland R."/>
            <person name="Huzurbazar S."/>
            <person name="Westhof E."/>
            <person name="Delsuc F."/>
            <person name="Lehrach H."/>
            <person name="Reinhardt R."/>
            <person name="Weissenbach J."/>
            <person name="Roy S.W."/>
            <person name="Artiguenave F."/>
            <person name="Postlethwait J.H."/>
            <person name="Manak J.R."/>
            <person name="Thompson E.M."/>
            <person name="Jaillon O."/>
            <person name="Du Pasquier L."/>
            <person name="Boudinot P."/>
            <person name="Liberles D.A."/>
            <person name="Volff J.N."/>
            <person name="Philippe H."/>
            <person name="Lenhard B."/>
            <person name="Roest Crollius H."/>
            <person name="Wincker P."/>
            <person name="Chourrout D."/>
        </authorList>
    </citation>
    <scope>NUCLEOTIDE SEQUENCE [LARGE SCALE GENOMIC DNA]</scope>
</reference>
<dbReference type="Pfam" id="PF00024">
    <property type="entry name" value="PAN_1"/>
    <property type="match status" value="1"/>
</dbReference>
<proteinExistence type="predicted"/>
<dbReference type="AlphaFoldDB" id="E4X025"/>
<feature type="domain" description="Apple" evidence="1">
    <location>
        <begin position="155"/>
        <end position="217"/>
    </location>
</feature>